<dbReference type="EMBL" id="VIWO01000010">
    <property type="protein sequence ID" value="TWF34915.1"/>
    <property type="molecule type" value="Genomic_DNA"/>
</dbReference>
<comment type="caution">
    <text evidence="1">The sequence shown here is derived from an EMBL/GenBank/DDBJ whole genome shotgun (WGS) entry which is preliminary data.</text>
</comment>
<dbReference type="Proteomes" id="UP000320811">
    <property type="component" value="Unassembled WGS sequence"/>
</dbReference>
<sequence length="68" mass="7698">MTVSLMKLTCWAGLPEKEHTPFSIRSIKTSFYNTFLTETIFSNLGLELSCNKIKRLYSKCFNIGAMAA</sequence>
<keyword evidence="2" id="KW-1185">Reference proteome</keyword>
<protein>
    <submittedName>
        <fullName evidence="1">Uncharacterized protein</fullName>
    </submittedName>
</protein>
<reference evidence="1 2" key="1">
    <citation type="submission" date="2019-06" db="EMBL/GenBank/DDBJ databases">
        <title>Sorghum-associated microbial communities from plants grown in Nebraska, USA.</title>
        <authorList>
            <person name="Schachtman D."/>
        </authorList>
    </citation>
    <scope>NUCLEOTIDE SEQUENCE [LARGE SCALE GENOMIC DNA]</scope>
    <source>
        <strain evidence="1 2">1209</strain>
    </source>
</reference>
<gene>
    <name evidence="1" type="ORF">FHW36_110115</name>
</gene>
<evidence type="ECO:0000313" key="2">
    <source>
        <dbReference type="Proteomes" id="UP000320811"/>
    </source>
</evidence>
<accession>A0A561P9V2</accession>
<proteinExistence type="predicted"/>
<evidence type="ECO:0000313" key="1">
    <source>
        <dbReference type="EMBL" id="TWF34915.1"/>
    </source>
</evidence>
<name>A0A561P9V2_9BACT</name>
<organism evidence="1 2">
    <name type="scientific">Chitinophaga polysaccharea</name>
    <dbReference type="NCBI Taxonomy" id="1293035"/>
    <lineage>
        <taxon>Bacteria</taxon>
        <taxon>Pseudomonadati</taxon>
        <taxon>Bacteroidota</taxon>
        <taxon>Chitinophagia</taxon>
        <taxon>Chitinophagales</taxon>
        <taxon>Chitinophagaceae</taxon>
        <taxon>Chitinophaga</taxon>
    </lineage>
</organism>
<dbReference type="AlphaFoldDB" id="A0A561P9V2"/>